<proteinExistence type="predicted"/>
<evidence type="ECO:0000313" key="1">
    <source>
        <dbReference type="EMBL" id="OGF99185.1"/>
    </source>
</evidence>
<sequence length="247" mass="26581">MNPGAGEIFRQKRREFDKILPELLEGLDREHYPAPLREALFTALMVDEAQRGLPLLLGVISEPSRVQPSARVLAAFECCLRAYLLLAEIGHTGQGSATGGVGKKLGEKFTPAQVLLTADTLFTWPLELAAAECTLDGKPLSGEIAAALGAGGVLAALDRAGGSFDSLLGLEPVEFLCRAWAGQGARVFRDAAHWVYLRELSGWFGAPPGIDRALGKLEEKIFFSRDASDPRQVKVAELITFLKAPPS</sequence>
<gene>
    <name evidence="1" type="ORF">A2Z86_10725</name>
</gene>
<organism evidence="1 2">
    <name type="scientific">Candidatus Glassbacteria bacterium GWA2_58_10</name>
    <dbReference type="NCBI Taxonomy" id="1817865"/>
    <lineage>
        <taxon>Bacteria</taxon>
        <taxon>Candidatus Glassiibacteriota</taxon>
    </lineage>
</organism>
<reference evidence="1 2" key="1">
    <citation type="journal article" date="2016" name="Nat. Commun.">
        <title>Thousands of microbial genomes shed light on interconnected biogeochemical processes in an aquifer system.</title>
        <authorList>
            <person name="Anantharaman K."/>
            <person name="Brown C.T."/>
            <person name="Hug L.A."/>
            <person name="Sharon I."/>
            <person name="Castelle C.J."/>
            <person name="Probst A.J."/>
            <person name="Thomas B.C."/>
            <person name="Singh A."/>
            <person name="Wilkins M.J."/>
            <person name="Karaoz U."/>
            <person name="Brodie E.L."/>
            <person name="Williams K.H."/>
            <person name="Hubbard S.S."/>
            <person name="Banfield J.F."/>
        </authorList>
    </citation>
    <scope>NUCLEOTIDE SEQUENCE [LARGE SCALE GENOMIC DNA]</scope>
</reference>
<evidence type="ECO:0000313" key="2">
    <source>
        <dbReference type="Proteomes" id="UP000176992"/>
    </source>
</evidence>
<dbReference type="EMBL" id="MFIV01000038">
    <property type="protein sequence ID" value="OGF99185.1"/>
    <property type="molecule type" value="Genomic_DNA"/>
</dbReference>
<protein>
    <submittedName>
        <fullName evidence="1">Uncharacterized protein</fullName>
    </submittedName>
</protein>
<comment type="caution">
    <text evidence="1">The sequence shown here is derived from an EMBL/GenBank/DDBJ whole genome shotgun (WGS) entry which is preliminary data.</text>
</comment>
<dbReference type="Proteomes" id="UP000176992">
    <property type="component" value="Unassembled WGS sequence"/>
</dbReference>
<accession>A0A1F5YG78</accession>
<name>A0A1F5YG78_9BACT</name>
<dbReference type="AlphaFoldDB" id="A0A1F5YG78"/>